<organism evidence="6 7">
    <name type="scientific">Staphylococcus hsinchuensis</name>
    <dbReference type="NCBI Taxonomy" id="3051183"/>
    <lineage>
        <taxon>Bacteria</taxon>
        <taxon>Bacillati</taxon>
        <taxon>Bacillota</taxon>
        <taxon>Bacilli</taxon>
        <taxon>Bacillales</taxon>
        <taxon>Staphylococcaceae</taxon>
        <taxon>Staphylococcus</taxon>
    </lineage>
</organism>
<keyword evidence="7" id="KW-1185">Reference proteome</keyword>
<evidence type="ECO:0000256" key="4">
    <source>
        <dbReference type="ARBA" id="ARBA00023270"/>
    </source>
</evidence>
<comment type="pathway">
    <text evidence="5">Metabolic intermediate biosynthesis; chorismate biosynthesis; chorismate from D-erythrose 4-phosphate and phosphoenolpyruvate: step 3/7.</text>
</comment>
<evidence type="ECO:0000256" key="5">
    <source>
        <dbReference type="HAMAP-Rule" id="MF_00214"/>
    </source>
</evidence>
<protein>
    <recommendedName>
        <fullName evidence="5">3-dehydroquinate dehydratase</fullName>
        <shortName evidence="5">3-dehydroquinase</shortName>
        <ecNumber evidence="5">4.2.1.10</ecNumber>
    </recommendedName>
    <alternativeName>
        <fullName evidence="5">Type I DHQase</fullName>
    </alternativeName>
    <alternativeName>
        <fullName evidence="5">Type I dehydroquinase</fullName>
        <shortName evidence="5">DHQ1</shortName>
    </alternativeName>
</protein>
<comment type="function">
    <text evidence="5">Involved in the third step of the chorismate pathway, which leads to the biosynthesis of aromatic amino acids. Catalyzes the cis-dehydration of 3-dehydroquinate (DHQ) and introduces the first double bond of the aromatic ring to yield 3-dehydroshikimate.</text>
</comment>
<dbReference type="SUPFAM" id="SSF51569">
    <property type="entry name" value="Aldolase"/>
    <property type="match status" value="1"/>
</dbReference>
<dbReference type="NCBIfam" id="TIGR01093">
    <property type="entry name" value="aroD"/>
    <property type="match status" value="1"/>
</dbReference>
<name>A0ABZ3E9H4_9STAP</name>
<dbReference type="Gene3D" id="3.20.20.70">
    <property type="entry name" value="Aldolase class I"/>
    <property type="match status" value="1"/>
</dbReference>
<keyword evidence="3 5" id="KW-0456">Lyase</keyword>
<keyword evidence="2 5" id="KW-0057">Aromatic amino acid biosynthesis</keyword>
<dbReference type="InterPro" id="IPR013785">
    <property type="entry name" value="Aldolase_TIM"/>
</dbReference>
<comment type="subunit">
    <text evidence="5">Homodimer.</text>
</comment>
<dbReference type="EMBL" id="CP128355">
    <property type="protein sequence ID" value="XAF69562.1"/>
    <property type="molecule type" value="Genomic_DNA"/>
</dbReference>
<evidence type="ECO:0000256" key="3">
    <source>
        <dbReference type="ARBA" id="ARBA00023239"/>
    </source>
</evidence>
<feature type="binding site" evidence="5">
    <location>
        <begin position="35"/>
        <end position="37"/>
    </location>
    <ligand>
        <name>3-dehydroquinate</name>
        <dbReference type="ChEBI" id="CHEBI:32364"/>
    </ligand>
</feature>
<dbReference type="EC" id="4.2.1.10" evidence="5"/>
<gene>
    <name evidence="5 6" type="primary">aroD</name>
    <name evidence="6" type="ORF">QQM35_05670</name>
</gene>
<accession>A0ABZ3E9H4</accession>
<proteinExistence type="inferred from homology"/>
<comment type="caution">
    <text evidence="5">Lacks conserved residue(s) required for the propagation of feature annotation.</text>
</comment>
<evidence type="ECO:0000256" key="2">
    <source>
        <dbReference type="ARBA" id="ARBA00023141"/>
    </source>
</evidence>
<comment type="similarity">
    <text evidence="5">Belongs to the type-I 3-dehydroquinase family.</text>
</comment>
<comment type="catalytic activity">
    <reaction evidence="1 5">
        <text>3-dehydroquinate = 3-dehydroshikimate + H2O</text>
        <dbReference type="Rhea" id="RHEA:21096"/>
        <dbReference type="ChEBI" id="CHEBI:15377"/>
        <dbReference type="ChEBI" id="CHEBI:16630"/>
        <dbReference type="ChEBI" id="CHEBI:32364"/>
        <dbReference type="EC" id="4.2.1.10"/>
    </reaction>
</comment>
<keyword evidence="4 5" id="KW-0704">Schiff base</keyword>
<feature type="binding site" evidence="5">
    <location>
        <position position="202"/>
    </location>
    <ligand>
        <name>3-dehydroquinate</name>
        <dbReference type="ChEBI" id="CHEBI:32364"/>
    </ligand>
</feature>
<dbReference type="Proteomes" id="UP001436297">
    <property type="component" value="Chromosome"/>
</dbReference>
<dbReference type="RefSeq" id="WP_342610220.1">
    <property type="nucleotide sequence ID" value="NZ_CP128355.1"/>
</dbReference>
<dbReference type="InterPro" id="IPR001381">
    <property type="entry name" value="DHquinase_I"/>
</dbReference>
<feature type="binding site" evidence="5">
    <location>
        <position position="70"/>
    </location>
    <ligand>
        <name>3-dehydroquinate</name>
        <dbReference type="ChEBI" id="CHEBI:32364"/>
    </ligand>
</feature>
<dbReference type="PANTHER" id="PTHR43699">
    <property type="entry name" value="3-DEHYDROQUINATE DEHYDRATASE"/>
    <property type="match status" value="1"/>
</dbReference>
<reference evidence="6 7" key="1">
    <citation type="journal article" date="2024" name="Pathogens">
        <title>Staphylococcus hsinchuensis sp. nov., Isolated from Soymilk.</title>
        <authorList>
            <person name="Wang Y.T."/>
            <person name="Lin Y.C."/>
            <person name="Hsieh Y.H."/>
            <person name="Lin Y.T."/>
            <person name="Hamada M."/>
            <person name="Chen C.C."/>
            <person name="Liou J.S."/>
            <person name="Lee A.Y."/>
            <person name="Zhang W.L."/>
            <person name="Chen Y.T."/>
            <person name="Huang C.H."/>
        </authorList>
    </citation>
    <scope>NUCLEOTIDE SEQUENCE [LARGE SCALE GENOMIC DNA]</scope>
    <source>
        <strain evidence="6 7">H164</strain>
    </source>
</reference>
<dbReference type="Pfam" id="PF01487">
    <property type="entry name" value="DHquinase_I"/>
    <property type="match status" value="1"/>
</dbReference>
<feature type="active site" description="Proton donor/acceptor" evidence="5">
    <location>
        <position position="133"/>
    </location>
</feature>
<feature type="active site" description="Schiff-base intermediate with substrate" evidence="5">
    <location>
        <position position="160"/>
    </location>
</feature>
<feature type="binding site" evidence="5">
    <location>
        <position position="225"/>
    </location>
    <ligand>
        <name>3-dehydroquinate</name>
        <dbReference type="ChEBI" id="CHEBI:32364"/>
    </ligand>
</feature>
<evidence type="ECO:0000313" key="6">
    <source>
        <dbReference type="EMBL" id="XAF69562.1"/>
    </source>
</evidence>
<dbReference type="InterPro" id="IPR050146">
    <property type="entry name" value="Type-I_3-dehydroquinase"/>
</dbReference>
<keyword evidence="5" id="KW-0028">Amino-acid biosynthesis</keyword>
<dbReference type="PANTHER" id="PTHR43699:SF1">
    <property type="entry name" value="3-DEHYDROQUINATE DEHYDRATASE"/>
    <property type="match status" value="1"/>
</dbReference>
<dbReference type="HAMAP" id="MF_00214">
    <property type="entry name" value="AroD"/>
    <property type="match status" value="1"/>
</dbReference>
<dbReference type="CDD" id="cd00502">
    <property type="entry name" value="DHQase_I"/>
    <property type="match status" value="1"/>
</dbReference>
<dbReference type="GO" id="GO:0003855">
    <property type="term" value="F:3-dehydroquinate dehydratase activity"/>
    <property type="evidence" value="ECO:0007669"/>
    <property type="project" value="UniProtKB-EC"/>
</dbReference>
<evidence type="ECO:0000313" key="7">
    <source>
        <dbReference type="Proteomes" id="UP001436297"/>
    </source>
</evidence>
<sequence>MANTQIAVTIEPESLLNQTTKEQLILFQASFDIIELRIDQWEKAFTAQLIKALEALHALELNKQILVTYRTLSQGGSGKLDEDEYMKLLTEIIQIDSVDMIDVEFDKSKFRDPLKALIAQANHKDIEVVLSYHDFQEPPSLEELKHLYFKMHQLAPAYLKVAVMPNDKLDVIHLLEALAITAEHVPQKAIGIAMSHLGIVSRTAQGLFGGSVSYGCLDEPKAPGQIHVERLKQLLEVYE</sequence>
<evidence type="ECO:0000256" key="1">
    <source>
        <dbReference type="ARBA" id="ARBA00001864"/>
    </source>
</evidence>